<organism evidence="1 2">
    <name type="scientific">Eumeta variegata</name>
    <name type="common">Bagworm moth</name>
    <name type="synonym">Eumeta japonica</name>
    <dbReference type="NCBI Taxonomy" id="151549"/>
    <lineage>
        <taxon>Eukaryota</taxon>
        <taxon>Metazoa</taxon>
        <taxon>Ecdysozoa</taxon>
        <taxon>Arthropoda</taxon>
        <taxon>Hexapoda</taxon>
        <taxon>Insecta</taxon>
        <taxon>Pterygota</taxon>
        <taxon>Neoptera</taxon>
        <taxon>Endopterygota</taxon>
        <taxon>Lepidoptera</taxon>
        <taxon>Glossata</taxon>
        <taxon>Ditrysia</taxon>
        <taxon>Tineoidea</taxon>
        <taxon>Psychidae</taxon>
        <taxon>Oiketicinae</taxon>
        <taxon>Eumeta</taxon>
    </lineage>
</organism>
<evidence type="ECO:0000313" key="1">
    <source>
        <dbReference type="EMBL" id="GBP25820.1"/>
    </source>
</evidence>
<dbReference type="Proteomes" id="UP000299102">
    <property type="component" value="Unassembled WGS sequence"/>
</dbReference>
<accession>A0A4C1UI47</accession>
<reference evidence="1 2" key="1">
    <citation type="journal article" date="2019" name="Commun. Biol.">
        <title>The bagworm genome reveals a unique fibroin gene that provides high tensile strength.</title>
        <authorList>
            <person name="Kono N."/>
            <person name="Nakamura H."/>
            <person name="Ohtoshi R."/>
            <person name="Tomita M."/>
            <person name="Numata K."/>
            <person name="Arakawa K."/>
        </authorList>
    </citation>
    <scope>NUCLEOTIDE SEQUENCE [LARGE SCALE GENOMIC DNA]</scope>
</reference>
<dbReference type="EMBL" id="BGZK01000172">
    <property type="protein sequence ID" value="GBP25820.1"/>
    <property type="molecule type" value="Genomic_DNA"/>
</dbReference>
<dbReference type="OrthoDB" id="7466125at2759"/>
<proteinExistence type="predicted"/>
<gene>
    <name evidence="1" type="ORF">EVAR_94840_1</name>
</gene>
<dbReference type="AlphaFoldDB" id="A0A4C1UI47"/>
<evidence type="ECO:0000313" key="2">
    <source>
        <dbReference type="Proteomes" id="UP000299102"/>
    </source>
</evidence>
<comment type="caution">
    <text evidence="1">The sequence shown here is derived from an EMBL/GenBank/DDBJ whole genome shotgun (WGS) entry which is preliminary data.</text>
</comment>
<protein>
    <submittedName>
        <fullName evidence="1">Uncharacterized protein</fullName>
    </submittedName>
</protein>
<sequence>MRYSRVGSKGTDAVRKWRELTKHFQCNDNSPQRRALYRKRCTHRSSIGQYQLSASTFDMPLGLLRRRSIVKVLNAEPVIPWRFAPDYCLKSIHYFLRTEMYNCPSNTVLNMDARRRFPHVTTETSGNKDFFQSKPTPPCGLPSSTPTEVFTVDVLVNEKLSFMLPKRNKSCSCSQVS</sequence>
<keyword evidence="2" id="KW-1185">Reference proteome</keyword>
<name>A0A4C1UI47_EUMVA</name>